<name>D5SYY5_PLAL2</name>
<evidence type="ECO:0000259" key="4">
    <source>
        <dbReference type="SMART" id="SM00560"/>
    </source>
</evidence>
<dbReference type="KEGG" id="plm:Plim_2090"/>
<accession>D5SYY5</accession>
<evidence type="ECO:0000313" key="5">
    <source>
        <dbReference type="EMBL" id="ADG67917.1"/>
    </source>
</evidence>
<dbReference type="EMBL" id="CP001744">
    <property type="protein sequence ID" value="ADG67917.1"/>
    <property type="molecule type" value="Genomic_DNA"/>
</dbReference>
<reference evidence="5 6" key="1">
    <citation type="journal article" date="2010" name="Stand. Genomic Sci.">
        <title>Complete genome sequence of Planctomyces limnophilus type strain (Mu 290).</title>
        <authorList>
            <person name="Labutti K."/>
            <person name="Sikorski J."/>
            <person name="Schneider S."/>
            <person name="Nolan M."/>
            <person name="Lucas S."/>
            <person name="Glavina Del Rio T."/>
            <person name="Tice H."/>
            <person name="Cheng J.F."/>
            <person name="Goodwin L."/>
            <person name="Pitluck S."/>
            <person name="Liolios K."/>
            <person name="Ivanova N."/>
            <person name="Mavromatis K."/>
            <person name="Mikhailova N."/>
            <person name="Pati A."/>
            <person name="Chen A."/>
            <person name="Palaniappan K."/>
            <person name="Land M."/>
            <person name="Hauser L."/>
            <person name="Chang Y.J."/>
            <person name="Jeffries C.D."/>
            <person name="Tindall B.J."/>
            <person name="Rohde M."/>
            <person name="Goker M."/>
            <person name="Woyke T."/>
            <person name="Bristow J."/>
            <person name="Eisen J.A."/>
            <person name="Markowitz V."/>
            <person name="Hugenholtz P."/>
            <person name="Kyrpides N.C."/>
            <person name="Klenk H.P."/>
            <person name="Lapidus A."/>
        </authorList>
    </citation>
    <scope>NUCLEOTIDE SEQUENCE [LARGE SCALE GENOMIC DNA]</scope>
    <source>
        <strain evidence="6">ATCC 43296 / DSM 3776 / IFAM 1008 / 290</strain>
    </source>
</reference>
<dbReference type="PANTHER" id="PTHR35889">
    <property type="entry name" value="CYCLOINULO-OLIGOSACCHARIDE FRUCTANOTRANSFERASE-RELATED"/>
    <property type="match status" value="1"/>
</dbReference>
<evidence type="ECO:0000256" key="3">
    <source>
        <dbReference type="SAM" id="MobiDB-lite"/>
    </source>
</evidence>
<keyword evidence="2" id="KW-1015">Disulfide bond</keyword>
<dbReference type="OrthoDB" id="289126at2"/>
<dbReference type="eggNOG" id="COG2010">
    <property type="taxonomic scope" value="Bacteria"/>
</dbReference>
<dbReference type="AlphaFoldDB" id="D5SYY5"/>
<feature type="domain" description="LamG-like jellyroll fold" evidence="4">
    <location>
        <begin position="165"/>
        <end position="325"/>
    </location>
</feature>
<keyword evidence="6" id="KW-1185">Reference proteome</keyword>
<feature type="region of interest" description="Disordered" evidence="3">
    <location>
        <begin position="32"/>
        <end position="54"/>
    </location>
</feature>
<dbReference type="RefSeq" id="WP_013110348.1">
    <property type="nucleotide sequence ID" value="NC_014148.1"/>
</dbReference>
<dbReference type="STRING" id="521674.Plim_2090"/>
<proteinExistence type="predicted"/>
<protein>
    <recommendedName>
        <fullName evidence="4">LamG-like jellyroll fold domain-containing protein</fullName>
    </recommendedName>
</protein>
<dbReference type="Proteomes" id="UP000002220">
    <property type="component" value="Chromosome"/>
</dbReference>
<dbReference type="Pfam" id="PF13385">
    <property type="entry name" value="Laminin_G_3"/>
    <property type="match status" value="1"/>
</dbReference>
<dbReference type="InterPro" id="IPR022655">
    <property type="entry name" value="DUF1553"/>
</dbReference>
<evidence type="ECO:0000256" key="2">
    <source>
        <dbReference type="ARBA" id="ARBA00023157"/>
    </source>
</evidence>
<dbReference type="InterPro" id="IPR013320">
    <property type="entry name" value="ConA-like_dom_sf"/>
</dbReference>
<dbReference type="Pfam" id="PF07583">
    <property type="entry name" value="PSCyt2"/>
    <property type="match status" value="1"/>
</dbReference>
<organism evidence="5 6">
    <name type="scientific">Planctopirus limnophila (strain ATCC 43296 / DSM 3776 / IFAM 1008 / Mu 290)</name>
    <name type="common">Planctomyces limnophilus</name>
    <dbReference type="NCBI Taxonomy" id="521674"/>
    <lineage>
        <taxon>Bacteria</taxon>
        <taxon>Pseudomonadati</taxon>
        <taxon>Planctomycetota</taxon>
        <taxon>Planctomycetia</taxon>
        <taxon>Planctomycetales</taxon>
        <taxon>Planctomycetaceae</taxon>
        <taxon>Planctopirus</taxon>
    </lineage>
</organism>
<sequence length="1178" mass="131823">MSQSSLRIVMMAITFHVLTNWQMGVGWSQPPEAVPAQLSKSSQEAAATSQDDSGESQLSKNLYAAMVAADQPAFYWSFDQGSLKDVSGKDASGIDVSGQWVFQQQGNVKLKVAGPRGEKYPLFSSDNEALEFGNKAGYLTLDDSPIKTKDPAALAASPLRFQQGDSITLEAWVDVQQIADNQQMYVVGKGRTKRSGYPAENQNYALRLAGKNGQALVSFLFRDADSQPGNSENYHRWNSQSGVAVDSGWHHIAVSYTFGEPKSIKGYIDGSLVEGTWDYGGATTKAPVVDDDQLWVGSSLGGNPSSTFRGLIDEVAIYRSALSPDRIAQHARIVQEPPYLTPREHLSRDNVFVEVFHHVPDKHNWEFRLGKPFESFQQVDWSLIAIPQLYNSHGVRADRSNPVVVRLSGLVEFPPETRHLLLRARSGARLWIDDQLVLDNRHPGRGSDGHGPLYRVESQISDAIRPLQPGDYEQAIAWSPTSGEHRVQVDLWVGGKGRRPELGEMCLAISADGKQFQVLSTRQLFPLDDWHWEQWAKTEKKRLESENTVRRRKASEGYARYWEKRHQLAKDTLGQQSQGPIGEDLSRNKATVAAINREIQQGLSSAGVEPMAPVSDAEFLRKSTLDILGTIPSLKLQEHFWSLAESNRRAEWIDWLLEQPGWADHWVAYWQDVLAENPNLVNPTLNNTGPFRYWIHESFSDNKPFDRFATELILMEGSTYFGGPAGFALATQNDSPMAAKAHILAQAFLGMEMKCARCHDAPYHDFQQRDLFSLAAMLKREPESVPKTSTIPGDENALKSLLVKVTLKPGEPVPPEWPFAERLSASLSPDILEHPADRREQLAVLVTSPANRRFADVIVNRLWQRYLGKGIVEPIDDWETPDPTHPQVLSILEQELIASGYELKQIARVILNTEVYQRKSDHSVYSDARRARLFAGPAPRKLTAEQLVDSLFVASGKSFRTEELNIDVDGLRPMNQSLGFGFPERAWEFVATNNERDRPSLALPGVQSFINVLETFGWRASRPDPQSLRSQETTVLQPATLANGTLTLRASQLSDDSLITELAISSKSVEEFVEKVFQQLMTRAPSVQEKAMFVEFLSSGFSERVLAGTEPKVVLRPQATGVSWTNHLQSEANSIKVNYAMTIEKGDEPSSRLQADWRERAEDFVWTLINMPEFVLLN</sequence>
<feature type="compositionally biased region" description="Polar residues" evidence="3">
    <location>
        <begin position="38"/>
        <end position="54"/>
    </location>
</feature>
<evidence type="ECO:0000313" key="6">
    <source>
        <dbReference type="Proteomes" id="UP000002220"/>
    </source>
</evidence>
<dbReference type="SMART" id="SM00560">
    <property type="entry name" value="LamGL"/>
    <property type="match status" value="1"/>
</dbReference>
<keyword evidence="1" id="KW-0732">Signal</keyword>
<dbReference type="Gene3D" id="2.60.120.200">
    <property type="match status" value="1"/>
</dbReference>
<dbReference type="InterPro" id="IPR011444">
    <property type="entry name" value="DUF1549"/>
</dbReference>
<dbReference type="HOGENOM" id="CLU_282514_0_0_0"/>
<evidence type="ECO:0000256" key="1">
    <source>
        <dbReference type="ARBA" id="ARBA00022729"/>
    </source>
</evidence>
<dbReference type="SUPFAM" id="SSF49899">
    <property type="entry name" value="Concanavalin A-like lectins/glucanases"/>
    <property type="match status" value="1"/>
</dbReference>
<dbReference type="InterPro" id="IPR006558">
    <property type="entry name" value="LamG-like"/>
</dbReference>
<dbReference type="PANTHER" id="PTHR35889:SF3">
    <property type="entry name" value="F-BOX DOMAIN-CONTAINING PROTEIN"/>
    <property type="match status" value="1"/>
</dbReference>
<dbReference type="Pfam" id="PF07587">
    <property type="entry name" value="PSD1"/>
    <property type="match status" value="1"/>
</dbReference>
<gene>
    <name evidence="5" type="ordered locus">Plim_2090</name>
</gene>